<dbReference type="RefSeq" id="WP_086596800.1">
    <property type="nucleotide sequence ID" value="NZ_MTSE01000024.1"/>
</dbReference>
<feature type="repeat" description="TPR" evidence="1">
    <location>
        <begin position="397"/>
        <end position="430"/>
    </location>
</feature>
<dbReference type="OrthoDB" id="9814760at2"/>
<dbReference type="EMBL" id="MTSE01000024">
    <property type="protein sequence ID" value="OUJ70303.1"/>
    <property type="molecule type" value="Genomic_DNA"/>
</dbReference>
<dbReference type="SUPFAM" id="SSF48452">
    <property type="entry name" value="TPR-like"/>
    <property type="match status" value="1"/>
</dbReference>
<keyword evidence="4" id="KW-1185">Reference proteome</keyword>
<sequence>MKNSYLLFVLALLFGVKAVAQVQGALQSNPTIAPSDADTARMGYLHRHGVQRTAGGVTAWFPKDSLSSVRMQGLTDTLALGIQAVKDYIKAPLPWQKLQQRQPVTFYFVPELFVSHASGEAVTFVPYWRIRRGMAPWLHEANHELLAPVRQQKPKPLLSEDESPLWLSEGAAEFIALQVAAANQLSKFDLFRAGTIEQVDKACLRLLRSDKAAYILSYIGSLSELPELAPSGNQRALCAPTFYTCSCSFNKFLVARYGIATLLNVIGAYPAEQQKLATLTQVSPQVLRTRWLTGINAAAGNGDRTFLPQDSLTALLKTANLIASKLSAATWFRQTINREGIATAARKFTDLKKKGDPRYKFSETDLNEIGYDLLDANRIRDAILVFGLNVDSYPLSANAYDSWEEAYLKDNQPALARRYYAKSLELNPHNANAKVVLQRLTNKRISTGCPLKSAGDFHSSLTSF</sequence>
<evidence type="ECO:0000313" key="3">
    <source>
        <dbReference type="EMBL" id="OUJ70303.1"/>
    </source>
</evidence>
<evidence type="ECO:0000256" key="2">
    <source>
        <dbReference type="SAM" id="SignalP"/>
    </source>
</evidence>
<accession>A0A243W981</accession>
<dbReference type="Proteomes" id="UP000194873">
    <property type="component" value="Unassembled WGS sequence"/>
</dbReference>
<reference evidence="3 4" key="1">
    <citation type="submission" date="2017-01" db="EMBL/GenBank/DDBJ databases">
        <title>A new Hymenobacter.</title>
        <authorList>
            <person name="Liang Y."/>
            <person name="Feng F."/>
        </authorList>
    </citation>
    <scope>NUCLEOTIDE SEQUENCE [LARGE SCALE GENOMIC DNA]</scope>
    <source>
        <strain evidence="3">MIMBbqt21</strain>
    </source>
</reference>
<feature type="chain" id="PRO_5013326463" evidence="2">
    <location>
        <begin position="21"/>
        <end position="464"/>
    </location>
</feature>
<name>A0A243W981_9BACT</name>
<comment type="caution">
    <text evidence="3">The sequence shown here is derived from an EMBL/GenBank/DDBJ whole genome shotgun (WGS) entry which is preliminary data.</text>
</comment>
<feature type="signal peptide" evidence="2">
    <location>
        <begin position="1"/>
        <end position="20"/>
    </location>
</feature>
<organism evidence="3 4">
    <name type="scientific">Hymenobacter crusticola</name>
    <dbReference type="NCBI Taxonomy" id="1770526"/>
    <lineage>
        <taxon>Bacteria</taxon>
        <taxon>Pseudomonadati</taxon>
        <taxon>Bacteroidota</taxon>
        <taxon>Cytophagia</taxon>
        <taxon>Cytophagales</taxon>
        <taxon>Hymenobacteraceae</taxon>
        <taxon>Hymenobacter</taxon>
    </lineage>
</organism>
<evidence type="ECO:0000313" key="4">
    <source>
        <dbReference type="Proteomes" id="UP000194873"/>
    </source>
</evidence>
<proteinExistence type="predicted"/>
<dbReference type="PROSITE" id="PS50005">
    <property type="entry name" value="TPR"/>
    <property type="match status" value="1"/>
</dbReference>
<dbReference type="Gene3D" id="1.25.40.10">
    <property type="entry name" value="Tetratricopeptide repeat domain"/>
    <property type="match status" value="1"/>
</dbReference>
<dbReference type="InterPro" id="IPR019734">
    <property type="entry name" value="TPR_rpt"/>
</dbReference>
<dbReference type="InterPro" id="IPR011990">
    <property type="entry name" value="TPR-like_helical_dom_sf"/>
</dbReference>
<protein>
    <submittedName>
        <fullName evidence="3">Uncharacterized protein</fullName>
    </submittedName>
</protein>
<keyword evidence="1" id="KW-0802">TPR repeat</keyword>
<dbReference type="AlphaFoldDB" id="A0A243W981"/>
<gene>
    <name evidence="3" type="ORF">BXP70_24730</name>
</gene>
<keyword evidence="2" id="KW-0732">Signal</keyword>
<evidence type="ECO:0000256" key="1">
    <source>
        <dbReference type="PROSITE-ProRule" id="PRU00339"/>
    </source>
</evidence>